<dbReference type="eggNOG" id="KOG4723">
    <property type="taxonomic scope" value="Eukaryota"/>
</dbReference>
<name>A0A059BH23_EUCGR</name>
<dbReference type="PANTHER" id="PTHR16184">
    <property type="entry name" value="ELONGATOR COMPLEX PROTEIN 6"/>
    <property type="match status" value="1"/>
</dbReference>
<evidence type="ECO:0000313" key="3">
    <source>
        <dbReference type="EMBL" id="KCW65344.1"/>
    </source>
</evidence>
<proteinExistence type="inferred from homology"/>
<evidence type="ECO:0008006" key="4">
    <source>
        <dbReference type="Google" id="ProtNLM"/>
    </source>
</evidence>
<dbReference type="SUPFAM" id="SSF52540">
    <property type="entry name" value="P-loop containing nucleoside triphosphate hydrolases"/>
    <property type="match status" value="1"/>
</dbReference>
<protein>
    <recommendedName>
        <fullName evidence="4">Elongator complex protein 6</fullName>
    </recommendedName>
</protein>
<dbReference type="UniPathway" id="UPA00988"/>
<reference evidence="3" key="1">
    <citation type="submission" date="2013-07" db="EMBL/GenBank/DDBJ databases">
        <title>The genome of Eucalyptus grandis.</title>
        <authorList>
            <person name="Schmutz J."/>
            <person name="Hayes R."/>
            <person name="Myburg A."/>
            <person name="Tuskan G."/>
            <person name="Grattapaglia D."/>
            <person name="Rokhsar D.S."/>
        </authorList>
    </citation>
    <scope>NUCLEOTIDE SEQUENCE</scope>
    <source>
        <tissue evidence="3">Leaf extractions</tissue>
    </source>
</reference>
<evidence type="ECO:0000256" key="1">
    <source>
        <dbReference type="ARBA" id="ARBA00005043"/>
    </source>
</evidence>
<gene>
    <name evidence="3" type="ORF">EUGRSUZ_G02786</name>
</gene>
<dbReference type="AlphaFoldDB" id="A0A059BH23"/>
<dbReference type="Gene3D" id="3.40.50.300">
    <property type="entry name" value="P-loop containing nucleotide triphosphate hydrolases"/>
    <property type="match status" value="1"/>
</dbReference>
<dbReference type="GO" id="GO:0033588">
    <property type="term" value="C:elongator holoenzyme complex"/>
    <property type="evidence" value="ECO:0000318"/>
    <property type="project" value="GO_Central"/>
</dbReference>
<comment type="pathway">
    <text evidence="1">tRNA modification; 5-methoxycarbonylmethyl-2-thiouridine-tRNA biosynthesis.</text>
</comment>
<dbReference type="InterPro" id="IPR027417">
    <property type="entry name" value="P-loop_NTPase"/>
</dbReference>
<comment type="similarity">
    <text evidence="2">Belongs to the ELP6 family.</text>
</comment>
<dbReference type="CDD" id="cd19495">
    <property type="entry name" value="Elp6"/>
    <property type="match status" value="1"/>
</dbReference>
<dbReference type="OMA" id="MFTELNS"/>
<dbReference type="GO" id="GO:0002098">
    <property type="term" value="P:tRNA wobble uridine modification"/>
    <property type="evidence" value="ECO:0007669"/>
    <property type="project" value="InterPro"/>
</dbReference>
<evidence type="ECO:0000256" key="2">
    <source>
        <dbReference type="ARBA" id="ARBA00008837"/>
    </source>
</evidence>
<dbReference type="EMBL" id="KK198759">
    <property type="protein sequence ID" value="KCW65344.1"/>
    <property type="molecule type" value="Genomic_DNA"/>
</dbReference>
<dbReference type="InterPro" id="IPR018627">
    <property type="entry name" value="ELP6"/>
</dbReference>
<dbReference type="FunCoup" id="A0A059BH23">
    <property type="interactions" value="2013"/>
</dbReference>
<dbReference type="STRING" id="71139.A0A059BH23"/>
<sequence length="259" mass="28877">MDNLLDRALGLDGRGDRWPLLGKVVLVEDCVETGGAFVVHHIIKRFLSPQPAAASNHSLILVAFSQPLSHYDRVLRKLGCNLVAQRDHDRFLFFDMLNLRFPDRDDVKTGSSVLVSLFEKIYNAVRALSAEKNCITIVIDDIALMEVVANGSSDSVLDFLHYCRTLTSEFDCSVVALNHGDIYSTTEKPMLMLNLEYLSNILVRAEPLATGSAVDVHGQLMVFNKGEHDRQGTPGSKVHNFHFRVKENSVDFFYPGGRG</sequence>
<dbReference type="Pfam" id="PF09807">
    <property type="entry name" value="ELP6"/>
    <property type="match status" value="1"/>
</dbReference>
<dbReference type="InParanoid" id="A0A059BH23"/>
<dbReference type="KEGG" id="egr:104454171"/>
<dbReference type="OrthoDB" id="9995306at2759"/>
<organism evidence="3">
    <name type="scientific">Eucalyptus grandis</name>
    <name type="common">Flooded gum</name>
    <dbReference type="NCBI Taxonomy" id="71139"/>
    <lineage>
        <taxon>Eukaryota</taxon>
        <taxon>Viridiplantae</taxon>
        <taxon>Streptophyta</taxon>
        <taxon>Embryophyta</taxon>
        <taxon>Tracheophyta</taxon>
        <taxon>Spermatophyta</taxon>
        <taxon>Magnoliopsida</taxon>
        <taxon>eudicotyledons</taxon>
        <taxon>Gunneridae</taxon>
        <taxon>Pentapetalae</taxon>
        <taxon>rosids</taxon>
        <taxon>malvids</taxon>
        <taxon>Myrtales</taxon>
        <taxon>Myrtaceae</taxon>
        <taxon>Myrtoideae</taxon>
        <taxon>Eucalypteae</taxon>
        <taxon>Eucalyptus</taxon>
    </lineage>
</organism>
<accession>A0A059BH23</accession>
<dbReference type="PANTHER" id="PTHR16184:SF6">
    <property type="entry name" value="ELONGATOR COMPLEX PROTEIN 6"/>
    <property type="match status" value="1"/>
</dbReference>
<dbReference type="Gramene" id="KCW65344">
    <property type="protein sequence ID" value="KCW65344"/>
    <property type="gene ID" value="EUGRSUZ_G02786"/>
</dbReference>